<name>A0A3S0ZH53_9BURK</name>
<dbReference type="InterPro" id="IPR015424">
    <property type="entry name" value="PyrdxlP-dep_Trfase"/>
</dbReference>
<keyword evidence="7" id="KW-0663">Pyridoxal phosphate</keyword>
<dbReference type="EC" id="2.6.1.9" evidence="3"/>
<dbReference type="AlphaFoldDB" id="A0A3S0ZH53"/>
<feature type="domain" description="Aminotransferase class I/classII large" evidence="10">
    <location>
        <begin position="42"/>
        <end position="333"/>
    </location>
</feature>
<dbReference type="OrthoDB" id="9813612at2"/>
<evidence type="ECO:0000256" key="9">
    <source>
        <dbReference type="ARBA" id="ARBA00047481"/>
    </source>
</evidence>
<evidence type="ECO:0000313" key="11">
    <source>
        <dbReference type="EMBL" id="RUR69863.1"/>
    </source>
</evidence>
<comment type="pathway">
    <text evidence="1">Amino-acid biosynthesis; L-histidine biosynthesis; L-histidine from 5-phospho-alpha-D-ribose 1-diphosphate: step 7/9.</text>
</comment>
<keyword evidence="5" id="KW-0028">Amino-acid biosynthesis</keyword>
<dbReference type="InterPro" id="IPR015422">
    <property type="entry name" value="PyrdxlP-dep_Trfase_small"/>
</dbReference>
<dbReference type="Pfam" id="PF00155">
    <property type="entry name" value="Aminotran_1_2"/>
    <property type="match status" value="1"/>
</dbReference>
<evidence type="ECO:0000313" key="12">
    <source>
        <dbReference type="Proteomes" id="UP000281118"/>
    </source>
</evidence>
<evidence type="ECO:0000256" key="3">
    <source>
        <dbReference type="ARBA" id="ARBA00012748"/>
    </source>
</evidence>
<sequence>MTDADSLFTHGGPDALGAPAHDFSTNANACGPSPGAMELVRAADLSRYPDPAYTALREQLAAMHGVDAWRIVLAAGASEFIRRITTWVALENRNGHGEAALPAMSYGDYAASARALGLQVVRAPHAARRPWLAWCCDPSAPLGQAQQGIGETVDALPEGVPCVLDRAYEPLRLEGRLALNQRQLGRVWQMWSPNKALGMTGVRAAYAIAPADAQDAVRTLLRLAASWPVGADGVAMLSAWTQPGVQQWLRDSLVTLRAWKASQTALCSEMGWQVWPSDANFHVAKPGADDFAALLKRLRAAGIKLRDCTSFGLPGHVRMGVLPPASQQALKEAWTSAA</sequence>
<dbReference type="Gene3D" id="3.40.640.10">
    <property type="entry name" value="Type I PLP-dependent aspartate aminotransferase-like (Major domain)"/>
    <property type="match status" value="1"/>
</dbReference>
<protein>
    <recommendedName>
        <fullName evidence="3">histidinol-phosphate transaminase</fullName>
        <ecNumber evidence="3">2.6.1.9</ecNumber>
    </recommendedName>
</protein>
<keyword evidence="8" id="KW-0368">Histidine biosynthesis</keyword>
<dbReference type="PANTHER" id="PTHR43643">
    <property type="entry name" value="HISTIDINOL-PHOSPHATE AMINOTRANSFERASE 2"/>
    <property type="match status" value="1"/>
</dbReference>
<accession>A0A3S0ZH53</accession>
<evidence type="ECO:0000256" key="8">
    <source>
        <dbReference type="ARBA" id="ARBA00023102"/>
    </source>
</evidence>
<evidence type="ECO:0000256" key="4">
    <source>
        <dbReference type="ARBA" id="ARBA00022576"/>
    </source>
</evidence>
<dbReference type="PANTHER" id="PTHR43643:SF6">
    <property type="entry name" value="HISTIDINOL-PHOSPHATE AMINOTRANSFERASE"/>
    <property type="match status" value="1"/>
</dbReference>
<comment type="similarity">
    <text evidence="2">Belongs to the class-II pyridoxal-phosphate-dependent aminotransferase family. Histidinol-phosphate aminotransferase subfamily.</text>
</comment>
<reference evidence="11 12" key="1">
    <citation type="submission" date="2018-12" db="EMBL/GenBank/DDBJ databases">
        <title>The genome sequences of Variovorax guangxiensis DSM 27352.</title>
        <authorList>
            <person name="Gao J."/>
            <person name="Sun J."/>
        </authorList>
    </citation>
    <scope>NUCLEOTIDE SEQUENCE [LARGE SCALE GENOMIC DNA]</scope>
    <source>
        <strain evidence="11 12">DSM 27352</strain>
    </source>
</reference>
<organism evidence="11 12">
    <name type="scientific">Variovorax guangxiensis</name>
    <dbReference type="NCBI Taxonomy" id="1775474"/>
    <lineage>
        <taxon>Bacteria</taxon>
        <taxon>Pseudomonadati</taxon>
        <taxon>Pseudomonadota</taxon>
        <taxon>Betaproteobacteria</taxon>
        <taxon>Burkholderiales</taxon>
        <taxon>Comamonadaceae</taxon>
        <taxon>Variovorax</taxon>
    </lineage>
</organism>
<evidence type="ECO:0000256" key="7">
    <source>
        <dbReference type="ARBA" id="ARBA00022898"/>
    </source>
</evidence>
<dbReference type="GO" id="GO:0004400">
    <property type="term" value="F:histidinol-phosphate transaminase activity"/>
    <property type="evidence" value="ECO:0007669"/>
    <property type="project" value="UniProtKB-EC"/>
</dbReference>
<evidence type="ECO:0000256" key="6">
    <source>
        <dbReference type="ARBA" id="ARBA00022679"/>
    </source>
</evidence>
<gene>
    <name evidence="11" type="ORF">EJP67_22670</name>
</gene>
<evidence type="ECO:0000256" key="1">
    <source>
        <dbReference type="ARBA" id="ARBA00005011"/>
    </source>
</evidence>
<dbReference type="InterPro" id="IPR015421">
    <property type="entry name" value="PyrdxlP-dep_Trfase_major"/>
</dbReference>
<dbReference type="Proteomes" id="UP000281118">
    <property type="component" value="Unassembled WGS sequence"/>
</dbReference>
<dbReference type="GO" id="GO:0030170">
    <property type="term" value="F:pyridoxal phosphate binding"/>
    <property type="evidence" value="ECO:0007669"/>
    <property type="project" value="InterPro"/>
</dbReference>
<keyword evidence="4 11" id="KW-0032">Aminotransferase</keyword>
<dbReference type="GO" id="GO:0000105">
    <property type="term" value="P:L-histidine biosynthetic process"/>
    <property type="evidence" value="ECO:0007669"/>
    <property type="project" value="UniProtKB-KW"/>
</dbReference>
<comment type="caution">
    <text evidence="11">The sequence shown here is derived from an EMBL/GenBank/DDBJ whole genome shotgun (WGS) entry which is preliminary data.</text>
</comment>
<dbReference type="Gene3D" id="3.90.1150.10">
    <property type="entry name" value="Aspartate Aminotransferase, domain 1"/>
    <property type="match status" value="1"/>
</dbReference>
<dbReference type="InterPro" id="IPR004839">
    <property type="entry name" value="Aminotransferase_I/II_large"/>
</dbReference>
<evidence type="ECO:0000256" key="5">
    <source>
        <dbReference type="ARBA" id="ARBA00022605"/>
    </source>
</evidence>
<dbReference type="RefSeq" id="WP_126023964.1">
    <property type="nucleotide sequence ID" value="NZ_RXFT01000010.1"/>
</dbReference>
<evidence type="ECO:0000259" key="10">
    <source>
        <dbReference type="Pfam" id="PF00155"/>
    </source>
</evidence>
<dbReference type="InterPro" id="IPR050106">
    <property type="entry name" value="HistidinolP_aminotransfase"/>
</dbReference>
<proteinExistence type="inferred from homology"/>
<keyword evidence="6 11" id="KW-0808">Transferase</keyword>
<comment type="catalytic activity">
    <reaction evidence="9">
        <text>L-histidinol phosphate + 2-oxoglutarate = 3-(imidazol-4-yl)-2-oxopropyl phosphate + L-glutamate</text>
        <dbReference type="Rhea" id="RHEA:23744"/>
        <dbReference type="ChEBI" id="CHEBI:16810"/>
        <dbReference type="ChEBI" id="CHEBI:29985"/>
        <dbReference type="ChEBI" id="CHEBI:57766"/>
        <dbReference type="ChEBI" id="CHEBI:57980"/>
        <dbReference type="EC" id="2.6.1.9"/>
    </reaction>
</comment>
<dbReference type="SUPFAM" id="SSF53383">
    <property type="entry name" value="PLP-dependent transferases"/>
    <property type="match status" value="1"/>
</dbReference>
<dbReference type="EMBL" id="RXFT01000010">
    <property type="protein sequence ID" value="RUR69863.1"/>
    <property type="molecule type" value="Genomic_DNA"/>
</dbReference>
<evidence type="ECO:0000256" key="2">
    <source>
        <dbReference type="ARBA" id="ARBA00007970"/>
    </source>
</evidence>